<dbReference type="SUPFAM" id="SSF52540">
    <property type="entry name" value="P-loop containing nucleoside triphosphate hydrolases"/>
    <property type="match status" value="1"/>
</dbReference>
<dbReference type="Pfam" id="PF04851">
    <property type="entry name" value="ResIII"/>
    <property type="match status" value="1"/>
</dbReference>
<evidence type="ECO:0000313" key="4">
    <source>
        <dbReference type="Proteomes" id="UP001290101"/>
    </source>
</evidence>
<dbReference type="InterPro" id="IPR001650">
    <property type="entry name" value="Helicase_C-like"/>
</dbReference>
<feature type="domain" description="Helicase ATP-binding" evidence="1">
    <location>
        <begin position="142"/>
        <end position="313"/>
    </location>
</feature>
<sequence length="1078" mass="119897">MMGLRADDRRAAGGWHSSSIWARTEKFEGNPVKQLLVPASTFHAVSGSDGALEVANNYGVWPAASSEAPLDQDILWLRLPAGTGPGDSLTRASWHLPSALVRSAPSEVLESYRDAITFNEDTKESLGLRSPQLGAMHAVLGYWTTKRTTPATVVMPTGTGKTETMLALLVAARINRLLVLVPSDALREQIATKFETLGVLQKLGIVSSSAAGPVVGRVQQRFTTVDAAESFAQACNVVVATPQAMNACQPEALAALAGACSHLFVDEAHHVAARTWSAIRDFFVDKNVVQFTATPFREDGKHLQGRIIYSFPLREAQAQEVFSQIDYTAVIDFEDLDLAVAEQSIAKLRADLAAGFDHVLMARVSGIPRAKELKPLYDKLAADLQPVIINSQMPAKQQREAVKALREGRSRIVICVNMLGEGFDLPSLKVAAVHDPQKSLGVTLQFIGRFARTSSNGRYGDASIFVARSEIDVDRRLRTLYAEDSDWNLILRNLTETAVQGQQDVSDFEEGFTSLPEDVTLRSLLPKLSTVVYRAPTDRWEPENLVDFFGEDRMFTQPIGLNTAAGIAWCVVENRDSVRWGDLKTIEEVSYELYVLYFDRDKRLLYINNSANDGVFEDLAMAVLGAGATRFTGSTVYRVMADIDRLVPTNVGVLDAHDQFRRFSMHVGSDVTASFTQAEAGTKSQTNISGGGYRDGERVNISASLKGRIWSPATARDLKHWRDWCDSVGEKLLDDTISIDKVIGQFILPERLSGRPTGVVLAVEWPWQIHTMQADNLRLSFQDLTYEAVYTDLVPDTAATEGPFRFDVRTKGWSVTYEATVEKGRLVYRCIGDKEIKIVRPRSEHNLSDWLNQIGLTFILDDDRIIEGDLLYKPTWDKEPFDRANLTPLDWTGTTISVESQTKDRLTHSIQYRAIAELKAESEPWDIILDDDGSGEIADIVAIRINSEGLLIRLVHCKYSHGENVGTRVEDLYEVCGQTQKSIMWRRSDLGPFFRTLDDRARKKQRRDGVSPFEVGDIKALYRIQEQSTVLRRRMEMVIVQPGLSAARATTQQLNLLASTQAYLRTTINAPLAVWCSR</sequence>
<dbReference type="Proteomes" id="UP001290101">
    <property type="component" value="Unassembled WGS sequence"/>
</dbReference>
<dbReference type="Pfam" id="PF00271">
    <property type="entry name" value="Helicase_C"/>
    <property type="match status" value="1"/>
</dbReference>
<dbReference type="InterPro" id="IPR014001">
    <property type="entry name" value="Helicase_ATP-bd"/>
</dbReference>
<dbReference type="SMART" id="SM00490">
    <property type="entry name" value="HELICc"/>
    <property type="match status" value="1"/>
</dbReference>
<keyword evidence="3" id="KW-0547">Nucleotide-binding</keyword>
<evidence type="ECO:0000313" key="3">
    <source>
        <dbReference type="EMBL" id="MDZ5494278.1"/>
    </source>
</evidence>
<feature type="domain" description="Helicase C-terminal" evidence="2">
    <location>
        <begin position="332"/>
        <end position="506"/>
    </location>
</feature>
<dbReference type="Gene3D" id="3.40.50.300">
    <property type="entry name" value="P-loop containing nucleotide triphosphate hydrolases"/>
    <property type="match status" value="2"/>
</dbReference>
<accession>A0ABU5JNT1</accession>
<dbReference type="PANTHER" id="PTHR47396">
    <property type="entry name" value="TYPE I RESTRICTION ENZYME ECOKI R PROTEIN"/>
    <property type="match status" value="1"/>
</dbReference>
<dbReference type="InterPro" id="IPR027417">
    <property type="entry name" value="P-loop_NTPase"/>
</dbReference>
<reference evidence="3 4" key="1">
    <citation type="submission" date="2023-12" db="EMBL/GenBank/DDBJ databases">
        <title>Micromonospora sp. nov., isolated from Atacama Desert.</title>
        <authorList>
            <person name="Carro L."/>
            <person name="Golinska P."/>
            <person name="Klenk H.-P."/>
            <person name="Goodfellow M."/>
        </authorList>
    </citation>
    <scope>NUCLEOTIDE SEQUENCE [LARGE SCALE GENOMIC DNA]</scope>
    <source>
        <strain evidence="3 4">4G53</strain>
    </source>
</reference>
<dbReference type="PROSITE" id="PS51194">
    <property type="entry name" value="HELICASE_CTER"/>
    <property type="match status" value="1"/>
</dbReference>
<keyword evidence="3" id="KW-0067">ATP-binding</keyword>
<dbReference type="CDD" id="cd18785">
    <property type="entry name" value="SF2_C"/>
    <property type="match status" value="1"/>
</dbReference>
<keyword evidence="4" id="KW-1185">Reference proteome</keyword>
<keyword evidence="3" id="KW-0378">Hydrolase</keyword>
<proteinExistence type="predicted"/>
<gene>
    <name evidence="3" type="ORF">U2F25_33355</name>
</gene>
<evidence type="ECO:0000259" key="2">
    <source>
        <dbReference type="PROSITE" id="PS51194"/>
    </source>
</evidence>
<dbReference type="PANTHER" id="PTHR47396:SF1">
    <property type="entry name" value="ATP-DEPENDENT HELICASE IRC3-RELATED"/>
    <property type="match status" value="1"/>
</dbReference>
<name>A0ABU5JNT1_9ACTN</name>
<dbReference type="CDD" id="cd17926">
    <property type="entry name" value="DEXHc_RE"/>
    <property type="match status" value="1"/>
</dbReference>
<dbReference type="GO" id="GO:0004386">
    <property type="term" value="F:helicase activity"/>
    <property type="evidence" value="ECO:0007669"/>
    <property type="project" value="UniProtKB-KW"/>
</dbReference>
<organism evidence="3 4">
    <name type="scientific">Micromonospora sicca</name>
    <dbReference type="NCBI Taxonomy" id="2202420"/>
    <lineage>
        <taxon>Bacteria</taxon>
        <taxon>Bacillati</taxon>
        <taxon>Actinomycetota</taxon>
        <taxon>Actinomycetes</taxon>
        <taxon>Micromonosporales</taxon>
        <taxon>Micromonosporaceae</taxon>
        <taxon>Micromonospora</taxon>
    </lineage>
</organism>
<keyword evidence="3" id="KW-0347">Helicase</keyword>
<protein>
    <submittedName>
        <fullName evidence="3">DEAD/DEAH box helicase family protein</fullName>
    </submittedName>
</protein>
<dbReference type="EMBL" id="JAXOTQ010000068">
    <property type="protein sequence ID" value="MDZ5494278.1"/>
    <property type="molecule type" value="Genomic_DNA"/>
</dbReference>
<dbReference type="InterPro" id="IPR006935">
    <property type="entry name" value="Helicase/UvrB_N"/>
</dbReference>
<dbReference type="InterPro" id="IPR050742">
    <property type="entry name" value="Helicase_Restrict-Modif_Enz"/>
</dbReference>
<evidence type="ECO:0000259" key="1">
    <source>
        <dbReference type="PROSITE" id="PS51192"/>
    </source>
</evidence>
<dbReference type="RefSeq" id="WP_322443756.1">
    <property type="nucleotide sequence ID" value="NZ_JAXOTQ010000068.1"/>
</dbReference>
<dbReference type="SMART" id="SM00487">
    <property type="entry name" value="DEXDc"/>
    <property type="match status" value="1"/>
</dbReference>
<dbReference type="PROSITE" id="PS51192">
    <property type="entry name" value="HELICASE_ATP_BIND_1"/>
    <property type="match status" value="1"/>
</dbReference>
<comment type="caution">
    <text evidence="3">The sequence shown here is derived from an EMBL/GenBank/DDBJ whole genome shotgun (WGS) entry which is preliminary data.</text>
</comment>